<dbReference type="PANTHER" id="PTHR10015">
    <property type="entry name" value="HEAT SHOCK TRANSCRIPTION FACTOR"/>
    <property type="match status" value="1"/>
</dbReference>
<dbReference type="GO" id="GO:0043565">
    <property type="term" value="F:sequence-specific DNA binding"/>
    <property type="evidence" value="ECO:0007669"/>
    <property type="project" value="InterPro"/>
</dbReference>
<dbReference type="AlphaFoldDB" id="A0A8K0KTY4"/>
<organism evidence="8 9">
    <name type="scientific">Elsinoe batatas</name>
    <dbReference type="NCBI Taxonomy" id="2601811"/>
    <lineage>
        <taxon>Eukaryota</taxon>
        <taxon>Fungi</taxon>
        <taxon>Dikarya</taxon>
        <taxon>Ascomycota</taxon>
        <taxon>Pezizomycotina</taxon>
        <taxon>Dothideomycetes</taxon>
        <taxon>Dothideomycetidae</taxon>
        <taxon>Myriangiales</taxon>
        <taxon>Elsinoaceae</taxon>
        <taxon>Elsinoe</taxon>
    </lineage>
</organism>
<dbReference type="GO" id="GO:0005634">
    <property type="term" value="C:nucleus"/>
    <property type="evidence" value="ECO:0007669"/>
    <property type="project" value="UniProtKB-SubCell"/>
</dbReference>
<evidence type="ECO:0000259" key="7">
    <source>
        <dbReference type="SMART" id="SM00415"/>
    </source>
</evidence>
<dbReference type="InterPro" id="IPR036388">
    <property type="entry name" value="WH-like_DNA-bd_sf"/>
</dbReference>
<dbReference type="Gene3D" id="1.10.10.10">
    <property type="entry name" value="Winged helix-like DNA-binding domain superfamily/Winged helix DNA-binding domain"/>
    <property type="match status" value="1"/>
</dbReference>
<evidence type="ECO:0000256" key="6">
    <source>
        <dbReference type="SAM" id="MobiDB-lite"/>
    </source>
</evidence>
<proteinExistence type="inferred from homology"/>
<feature type="compositionally biased region" description="Polar residues" evidence="6">
    <location>
        <begin position="545"/>
        <end position="566"/>
    </location>
</feature>
<keyword evidence="3" id="KW-0238">DNA-binding</keyword>
<evidence type="ECO:0000256" key="5">
    <source>
        <dbReference type="RuleBase" id="RU004020"/>
    </source>
</evidence>
<evidence type="ECO:0000256" key="4">
    <source>
        <dbReference type="ARBA" id="ARBA00023242"/>
    </source>
</evidence>
<dbReference type="InterPro" id="IPR036390">
    <property type="entry name" value="WH_DNA-bd_sf"/>
</dbReference>
<feature type="region of interest" description="Disordered" evidence="6">
    <location>
        <begin position="545"/>
        <end position="572"/>
    </location>
</feature>
<dbReference type="InterPro" id="IPR000232">
    <property type="entry name" value="HSF_DNA-bd"/>
</dbReference>
<comment type="similarity">
    <text evidence="2 5">Belongs to the HSF family.</text>
</comment>
<protein>
    <recommendedName>
        <fullName evidence="7">HSF-type DNA-binding domain-containing protein</fullName>
    </recommendedName>
</protein>
<accession>A0A8K0KTY4</accession>
<name>A0A8K0KTY4_9PEZI</name>
<comment type="caution">
    <text evidence="8">The sequence shown here is derived from an EMBL/GenBank/DDBJ whole genome shotgun (WGS) entry which is preliminary data.</text>
</comment>
<dbReference type="Pfam" id="PF00447">
    <property type="entry name" value="HSF_DNA-bind"/>
    <property type="match status" value="1"/>
</dbReference>
<dbReference type="PANTHER" id="PTHR10015:SF427">
    <property type="entry name" value="HEAT SHOCK FACTOR PROTEIN"/>
    <property type="match status" value="1"/>
</dbReference>
<evidence type="ECO:0000256" key="3">
    <source>
        <dbReference type="ARBA" id="ARBA00023125"/>
    </source>
</evidence>
<evidence type="ECO:0000256" key="1">
    <source>
        <dbReference type="ARBA" id="ARBA00004123"/>
    </source>
</evidence>
<evidence type="ECO:0000313" key="8">
    <source>
        <dbReference type="EMBL" id="KAG8623809.1"/>
    </source>
</evidence>
<dbReference type="Proteomes" id="UP000809789">
    <property type="component" value="Unassembled WGS sequence"/>
</dbReference>
<dbReference type="SMART" id="SM00415">
    <property type="entry name" value="HSF"/>
    <property type="match status" value="1"/>
</dbReference>
<evidence type="ECO:0000313" key="9">
    <source>
        <dbReference type="Proteomes" id="UP000809789"/>
    </source>
</evidence>
<evidence type="ECO:0000256" key="2">
    <source>
        <dbReference type="ARBA" id="ARBA00006403"/>
    </source>
</evidence>
<feature type="region of interest" description="Disordered" evidence="6">
    <location>
        <begin position="424"/>
        <end position="485"/>
    </location>
</feature>
<feature type="domain" description="HSF-type DNA-binding" evidence="7">
    <location>
        <begin position="146"/>
        <end position="253"/>
    </location>
</feature>
<feature type="region of interest" description="Disordered" evidence="6">
    <location>
        <begin position="250"/>
        <end position="291"/>
    </location>
</feature>
<keyword evidence="4" id="KW-0539">Nucleus</keyword>
<reference evidence="8" key="1">
    <citation type="submission" date="2021-07" db="EMBL/GenBank/DDBJ databases">
        <title>Elsinoe batatas strain:CRI-CJ2 Genome sequencing and assembly.</title>
        <authorList>
            <person name="Huang L."/>
        </authorList>
    </citation>
    <scope>NUCLEOTIDE SEQUENCE</scope>
    <source>
        <strain evidence="8">CRI-CJ2</strain>
    </source>
</reference>
<comment type="subcellular location">
    <subcellularLocation>
        <location evidence="1">Nucleus</location>
    </subcellularLocation>
</comment>
<keyword evidence="9" id="KW-1185">Reference proteome</keyword>
<dbReference type="OrthoDB" id="60033at2759"/>
<dbReference type="GO" id="GO:0003700">
    <property type="term" value="F:DNA-binding transcription factor activity"/>
    <property type="evidence" value="ECO:0007669"/>
    <property type="project" value="InterPro"/>
</dbReference>
<feature type="compositionally biased region" description="Polar residues" evidence="6">
    <location>
        <begin position="424"/>
        <end position="482"/>
    </location>
</feature>
<sequence>MHSPADALKQSPNTQSPLVGQIPLASAGFQYPQPAGTMNNQFDTQFDPNAMDSTGFDPALFPPQFQPVQPDNFAIANNVINSPSNQLVRRPTNHQLATRSPMLPQQAWMSPVQANGRAWEELGGEEDELNQKAAIAKREAQAKRKQIPPFVLKLWSFLNEDKNTDLIRWTDEGTAFTVLDEDEFARTLIPELFKHNNYASFVRQLNMYGFHKKVGLNANSMKAAEKKTKDPNVYWHEYFRQGREDLLWLIQKPQTKSTSNKRKRGADSREEGSDDEKRTSPDMSEATLTQLRDAKSDLVVMPKSEVSALRQEVQKLQRQQNVISQMITHLKDQNQQFYRQASEFQSLHDRHENSINAILTFLATFYNRSLEAGVDLSNMFGGQNTPQQQGTVVDMGDNEYQVPNTNTTSQQIQKYRKPQLLLQSSPAPRSSSLQPGQVNTQPPSNRNSKSPSTNDRISSAPSSRNQSTSPQVRDSDSPTKLLNSYPADNTEIMSLINAANASTPPGSTPNPALDFSTALNHAQSANGSNPLTAQQRSNMLHLINQQHQTQAGATTSGPNQTNNALVSPTPPPMPNLDQFAKQQEQLEMLTRLQKEQEGRVQELAGRIQPLRYPQDFYHTRKSEQMIRCSTRRDTEEEGVQ</sequence>
<dbReference type="FunFam" id="1.10.10.10:FF:000173">
    <property type="entry name" value="Heat shock transcription factor Hsf1"/>
    <property type="match status" value="1"/>
</dbReference>
<dbReference type="SUPFAM" id="SSF46785">
    <property type="entry name" value="Winged helix' DNA-binding domain"/>
    <property type="match status" value="1"/>
</dbReference>
<dbReference type="EMBL" id="JAESVG020000010">
    <property type="protein sequence ID" value="KAG8623809.1"/>
    <property type="molecule type" value="Genomic_DNA"/>
</dbReference>
<gene>
    <name evidence="8" type="ORF">KVT40_008785</name>
</gene>
<feature type="compositionally biased region" description="Basic and acidic residues" evidence="6">
    <location>
        <begin position="265"/>
        <end position="280"/>
    </location>
</feature>
<dbReference type="PRINTS" id="PR00056">
    <property type="entry name" value="HSFDOMAIN"/>
</dbReference>